<name>A0A5C8F9D2_BRAPL</name>
<evidence type="ECO:0000313" key="2">
    <source>
        <dbReference type="EMBL" id="TXJ45210.1"/>
    </source>
</evidence>
<dbReference type="OrthoDB" id="304533at2"/>
<evidence type="ECO:0000256" key="1">
    <source>
        <dbReference type="SAM" id="MobiDB-lite"/>
    </source>
</evidence>
<dbReference type="Proteomes" id="UP000323176">
    <property type="component" value="Unassembled WGS sequence"/>
</dbReference>
<sequence>MKKSIIATTILLLIATSLILLTFGIGERLTIINYNNNLQYAIEEDNNSIRTHRIDMYNPDSLTLVHSKPIFNEYNLAVDLDDFYVDEDISVREDIDLFNQELLLSDEEMSSAMPNPNVLPAMVFSGNTTDKTSDKLSKAIENAIVNSKKRDAPRVSIDLSKISVFRYDPVVINASIYTEDKVENLSVYVRYKKDKSVRKNVDERYPINVFKLKNAEYKATYLHPFGGDLGEYQAVVLVQTKSGVYGYTKDFTVKGRQSPPARETKKITTLEYAIDLTTKKIPNLETGALTEDYNAIYDWVRYMKCDTLWVIGGQTTGWTGGITPEKPWASAMIKNVENLAASKSKGNVELGAYVMSYFAAGGGHRKGGYEVSVGYNSSTKSLVESRHISLGDPKRVQDIIDILKRYDANPNISYIGLDFIRTGEVDGYELVDEMVELTGVYTPANWSTMNKAARMRWLAVNRGRKEIGMKWRWYRAHKESLIIKAIKDSGIKKKLWAFTLGWNHGQEHGQDPYMFFDAGIDYDAVMIYEASRPQHVGMLAAWPRYLSGEYNVLVGNMIDNRLQDGSLRPELEYMRRVYESEAKFNRSSRIRGIFFHDVSRMLWSKFRGPNTIKEWANINASIVSRIEEKYSENPFNVTVKLDERNRTGVLTIVNRTSRRLNNVRIKTDLYQALAAIVLDSEVVTIDAGDSVEIGFKYSYGRSRYSSLMSLRVMSESGEENVAVAYTLLNSLRVVEPKKEEEEVEEKPAIVAKGEESNNEKAVNDN</sequence>
<comment type="caution">
    <text evidence="2">The sequence shown here is derived from an EMBL/GenBank/DDBJ whole genome shotgun (WGS) entry which is preliminary data.</text>
</comment>
<dbReference type="AlphaFoldDB" id="A0A5C8F9D2"/>
<feature type="region of interest" description="Disordered" evidence="1">
    <location>
        <begin position="736"/>
        <end position="765"/>
    </location>
</feature>
<protein>
    <submittedName>
        <fullName evidence="2">Uncharacterized protein</fullName>
    </submittedName>
</protein>
<dbReference type="EMBL" id="SAXY01000018">
    <property type="protein sequence ID" value="TXJ45210.1"/>
    <property type="molecule type" value="Genomic_DNA"/>
</dbReference>
<proteinExistence type="predicted"/>
<accession>A0A5C8F9D2</accession>
<organism evidence="2 3">
    <name type="scientific">Brachyspira pilosicoli</name>
    <name type="common">Serpulina pilosicoli</name>
    <dbReference type="NCBI Taxonomy" id="52584"/>
    <lineage>
        <taxon>Bacteria</taxon>
        <taxon>Pseudomonadati</taxon>
        <taxon>Spirochaetota</taxon>
        <taxon>Spirochaetia</taxon>
        <taxon>Brachyspirales</taxon>
        <taxon>Brachyspiraceae</taxon>
        <taxon>Brachyspira</taxon>
    </lineage>
</organism>
<feature type="compositionally biased region" description="Basic and acidic residues" evidence="1">
    <location>
        <begin position="752"/>
        <end position="765"/>
    </location>
</feature>
<reference evidence="2 3" key="1">
    <citation type="journal article" date="1992" name="Lakartidningen">
        <title>[Penicillin V and not amoxicillin is the first choice preparation in acute otitis].</title>
        <authorList>
            <person name="Kamme C."/>
            <person name="Lundgren K."/>
            <person name="Prellner K."/>
        </authorList>
    </citation>
    <scope>NUCLEOTIDE SEQUENCE [LARGE SCALE GENOMIC DNA]</scope>
    <source>
        <strain evidence="2 3">PC5538III-hc</strain>
    </source>
</reference>
<gene>
    <name evidence="2" type="ORF">EPJ72_02770</name>
</gene>
<evidence type="ECO:0000313" key="3">
    <source>
        <dbReference type="Proteomes" id="UP000323176"/>
    </source>
</evidence>